<organism evidence="4 5">
    <name type="scientific">Cutaneotrichosporon spelunceum</name>
    <dbReference type="NCBI Taxonomy" id="1672016"/>
    <lineage>
        <taxon>Eukaryota</taxon>
        <taxon>Fungi</taxon>
        <taxon>Dikarya</taxon>
        <taxon>Basidiomycota</taxon>
        <taxon>Agaricomycotina</taxon>
        <taxon>Tremellomycetes</taxon>
        <taxon>Trichosporonales</taxon>
        <taxon>Trichosporonaceae</taxon>
        <taxon>Cutaneotrichosporon</taxon>
    </lineage>
</organism>
<dbReference type="PANTHER" id="PTHR38420:SF1">
    <property type="entry name" value="PUTATIVE (AFU_ORTHOLOGUE AFUA_5G14690)-RELATED"/>
    <property type="match status" value="1"/>
</dbReference>
<dbReference type="GO" id="GO:0005524">
    <property type="term" value="F:ATP binding"/>
    <property type="evidence" value="ECO:0007669"/>
    <property type="project" value="InterPro"/>
</dbReference>
<dbReference type="InterPro" id="IPR009163">
    <property type="entry name" value="Ap4A_phos1/2"/>
</dbReference>
<dbReference type="AlphaFoldDB" id="A0AAD3TUY6"/>
<name>A0AAD3TUY6_9TREE</name>
<comment type="caution">
    <text evidence="4">The sequence shown here is derived from an EMBL/GenBank/DDBJ whole genome shotgun (WGS) entry which is preliminary data.</text>
</comment>
<dbReference type="Pfam" id="PF09830">
    <property type="entry name" value="ATP_transf"/>
    <property type="match status" value="1"/>
</dbReference>
<dbReference type="GO" id="GO:0003877">
    <property type="term" value="F:ATP:ADP adenylyltransferase activity"/>
    <property type="evidence" value="ECO:0007669"/>
    <property type="project" value="InterPro"/>
</dbReference>
<dbReference type="InterPro" id="IPR043171">
    <property type="entry name" value="Ap4A_phos1/2-like"/>
</dbReference>
<gene>
    <name evidence="4" type="primary">APA2</name>
    <name evidence="4" type="ORF">CspeluHIS016_0307990</name>
</gene>
<dbReference type="Proteomes" id="UP001222932">
    <property type="component" value="Unassembled WGS sequence"/>
</dbReference>
<dbReference type="InterPro" id="IPR045759">
    <property type="entry name" value="Ap4A_phos1/2_N"/>
</dbReference>
<dbReference type="InterPro" id="IPR036265">
    <property type="entry name" value="HIT-like_sf"/>
</dbReference>
<keyword evidence="5" id="KW-1185">Reference proteome</keyword>
<feature type="compositionally biased region" description="Low complexity" evidence="1">
    <location>
        <begin position="54"/>
        <end position="63"/>
    </location>
</feature>
<sequence length="372" mass="39994">MEPTSPVNPSDVLAHLPAAFEAARKSGDLVFYDSTVRTVPGEFPFEIRTSPALGEKQAAAAASKEAEGPEGPEVKRKRVDVPERPSPFRPPYVPTLYVGSVAGVDGEVNMSVLLNKYSLVPQHFLLCPVEEEPQSVPPTPGQLAQTFAFLVAASRERRDLVAFYNGGPGGGASQRWRHVQFIDARPPVDTWVRGMTFDLPDYPVIHPTLPYLHIVSPLPPAHNFPSPMSADDLVQLADRLAPILMRSLDVVFDALRRAGGDRSQGWNLIMTLDHLHLIPRSSAAFATEGLTLDINSLGYAGMLLVKSDAEGAALDSAAEKEGGLVNILARCAIPREFGEQAMTAHATLHGGAGALFDGLEEGAGTRVAKPRM</sequence>
<evidence type="ECO:0008006" key="6">
    <source>
        <dbReference type="Google" id="ProtNLM"/>
    </source>
</evidence>
<feature type="domain" description="Ap4A phosphorylase 1/2 N-terminal" evidence="3">
    <location>
        <begin position="7"/>
        <end position="183"/>
    </location>
</feature>
<dbReference type="Gene3D" id="3.30.428.70">
    <property type="match status" value="1"/>
</dbReference>
<dbReference type="PANTHER" id="PTHR38420">
    <property type="entry name" value="AP-4-A PHOSPHORYLASE II"/>
    <property type="match status" value="1"/>
</dbReference>
<evidence type="ECO:0000259" key="3">
    <source>
        <dbReference type="Pfam" id="PF19327"/>
    </source>
</evidence>
<dbReference type="GO" id="GO:0009117">
    <property type="term" value="P:nucleotide metabolic process"/>
    <property type="evidence" value="ECO:0007669"/>
    <property type="project" value="InterPro"/>
</dbReference>
<evidence type="ECO:0000313" key="4">
    <source>
        <dbReference type="EMBL" id="GMK56959.1"/>
    </source>
</evidence>
<protein>
    <recommendedName>
        <fullName evidence="6">HIT-like protein</fullName>
    </recommendedName>
</protein>
<feature type="region of interest" description="Disordered" evidence="1">
    <location>
        <begin position="54"/>
        <end position="85"/>
    </location>
</feature>
<dbReference type="SUPFAM" id="SSF54197">
    <property type="entry name" value="HIT-like"/>
    <property type="match status" value="1"/>
</dbReference>
<dbReference type="InterPro" id="IPR019200">
    <property type="entry name" value="ATP_adenylylTrfase_C"/>
</dbReference>
<dbReference type="EMBL" id="BTCM01000003">
    <property type="protein sequence ID" value="GMK56959.1"/>
    <property type="molecule type" value="Genomic_DNA"/>
</dbReference>
<evidence type="ECO:0000256" key="1">
    <source>
        <dbReference type="SAM" id="MobiDB-lite"/>
    </source>
</evidence>
<feature type="domain" description="ATP adenylyltransferase C-terminal" evidence="2">
    <location>
        <begin position="208"/>
        <end position="334"/>
    </location>
</feature>
<reference evidence="4" key="2">
    <citation type="submission" date="2023-06" db="EMBL/GenBank/DDBJ databases">
        <authorList>
            <person name="Kobayashi Y."/>
            <person name="Kayamori A."/>
            <person name="Aoki K."/>
            <person name="Shiwa Y."/>
            <person name="Fujita N."/>
            <person name="Sugita T."/>
            <person name="Iwasaki W."/>
            <person name="Tanaka N."/>
            <person name="Takashima M."/>
        </authorList>
    </citation>
    <scope>NUCLEOTIDE SEQUENCE</scope>
    <source>
        <strain evidence="4">HIS016</strain>
    </source>
</reference>
<dbReference type="Pfam" id="PF19327">
    <property type="entry name" value="Ap4A_phos_N"/>
    <property type="match status" value="1"/>
</dbReference>
<reference evidence="4" key="1">
    <citation type="journal article" date="2023" name="BMC Genomics">
        <title>Chromosome-level genome assemblies of Cutaneotrichosporon spp. (Trichosporonales, Basidiomycota) reveal imbalanced evolution between nucleotide sequences and chromosome synteny.</title>
        <authorList>
            <person name="Kobayashi Y."/>
            <person name="Kayamori A."/>
            <person name="Aoki K."/>
            <person name="Shiwa Y."/>
            <person name="Matsutani M."/>
            <person name="Fujita N."/>
            <person name="Sugita T."/>
            <person name="Iwasaki W."/>
            <person name="Tanaka N."/>
            <person name="Takashima M."/>
        </authorList>
    </citation>
    <scope>NUCLEOTIDE SEQUENCE</scope>
    <source>
        <strain evidence="4">HIS016</strain>
    </source>
</reference>
<accession>A0AAD3TUY6</accession>
<proteinExistence type="predicted"/>
<evidence type="ECO:0000259" key="2">
    <source>
        <dbReference type="Pfam" id="PF09830"/>
    </source>
</evidence>
<evidence type="ECO:0000313" key="5">
    <source>
        <dbReference type="Proteomes" id="UP001222932"/>
    </source>
</evidence>